<name>F4QG32_9CAUL</name>
<gene>
    <name evidence="11" type="ORF">ABI_00750</name>
</gene>
<dbReference type="InterPro" id="IPR012336">
    <property type="entry name" value="Thioredoxin-like_fold"/>
</dbReference>
<dbReference type="STRING" id="715226.ABI_00750"/>
<dbReference type="RefSeq" id="WP_006270806.1">
    <property type="nucleotide sequence ID" value="NZ_GL883076.1"/>
</dbReference>
<evidence type="ECO:0000256" key="8">
    <source>
        <dbReference type="SAM" id="Phobius"/>
    </source>
</evidence>
<keyword evidence="3 7" id="KW-0732">Signal</keyword>
<evidence type="ECO:0000256" key="5">
    <source>
        <dbReference type="ARBA" id="ARBA00023157"/>
    </source>
</evidence>
<sequence>MIPAWTKTNLNRETVGVIGLFGVAAIAVVVAGVIFLPQNATSLKTRIQADFPNTRITSINCDTAVDGLCEVTAGKNLFYATRDGRYIVVGSLIDLQKKLDLTDERLKQLAALDLATDKVTSAPAKGTAPQVPALAKLDVDLPLANAVIHNPGAPIKIKVFSDFSCGYCRMLFAELSTTKGIEVTEYPIAILGEESATKARIVLCAKDRPAASIKAYTSGKIETGSDCAAAAAAVEANTRFAQAHGVSGTPTIIRADGTVNQGYLALDALKAFGEAKS</sequence>
<dbReference type="GO" id="GO:0042597">
    <property type="term" value="C:periplasmic space"/>
    <property type="evidence" value="ECO:0007669"/>
    <property type="project" value="UniProtKB-SubCell"/>
</dbReference>
<reference evidence="12" key="1">
    <citation type="submission" date="2011-03" db="EMBL/GenBank/DDBJ databases">
        <title>Draft genome sequence of Brevundimonas diminuta.</title>
        <authorList>
            <person name="Brown P.J.B."/>
            <person name="Buechlein A."/>
            <person name="Hemmerich C."/>
            <person name="Brun Y.V."/>
        </authorList>
    </citation>
    <scope>NUCLEOTIDE SEQUENCE [LARGE SCALE GENOMIC DNA]</scope>
    <source>
        <strain evidence="12">C19</strain>
    </source>
</reference>
<dbReference type="AlphaFoldDB" id="F4QG32"/>
<evidence type="ECO:0000256" key="7">
    <source>
        <dbReference type="RuleBase" id="RU364038"/>
    </source>
</evidence>
<dbReference type="SUPFAM" id="SSF52833">
    <property type="entry name" value="Thioredoxin-like"/>
    <property type="match status" value="1"/>
</dbReference>
<dbReference type="InterPro" id="IPR051470">
    <property type="entry name" value="Thiol:disulfide_interchange"/>
</dbReference>
<dbReference type="InterPro" id="IPR018950">
    <property type="entry name" value="DiS-bond_isomerase_DsbC/G_N"/>
</dbReference>
<keyword evidence="12" id="KW-1185">Reference proteome</keyword>
<evidence type="ECO:0000256" key="3">
    <source>
        <dbReference type="ARBA" id="ARBA00022729"/>
    </source>
</evidence>
<dbReference type="PANTHER" id="PTHR35272:SF3">
    <property type="entry name" value="THIOL:DISULFIDE INTERCHANGE PROTEIN DSBC"/>
    <property type="match status" value="1"/>
</dbReference>
<dbReference type="InterPro" id="IPR036249">
    <property type="entry name" value="Thioredoxin-like_sf"/>
</dbReference>
<evidence type="ECO:0000313" key="11">
    <source>
        <dbReference type="EMBL" id="EGF93843.1"/>
    </source>
</evidence>
<evidence type="ECO:0000256" key="2">
    <source>
        <dbReference type="ARBA" id="ARBA00009813"/>
    </source>
</evidence>
<dbReference type="SUPFAM" id="SSF54423">
    <property type="entry name" value="DsbC/DsbG N-terminal domain-like"/>
    <property type="match status" value="1"/>
</dbReference>
<organism evidence="11 12">
    <name type="scientific">Asticcacaulis biprosthecium C19</name>
    <dbReference type="NCBI Taxonomy" id="715226"/>
    <lineage>
        <taxon>Bacteria</taxon>
        <taxon>Pseudomonadati</taxon>
        <taxon>Pseudomonadota</taxon>
        <taxon>Alphaproteobacteria</taxon>
        <taxon>Caulobacterales</taxon>
        <taxon>Caulobacteraceae</taxon>
        <taxon>Asticcacaulis</taxon>
    </lineage>
</organism>
<dbReference type="Gene3D" id="3.40.30.10">
    <property type="entry name" value="Glutaredoxin"/>
    <property type="match status" value="1"/>
</dbReference>
<feature type="transmembrane region" description="Helical" evidence="8">
    <location>
        <begin position="15"/>
        <end position="36"/>
    </location>
</feature>
<keyword evidence="5" id="KW-1015">Disulfide bond</keyword>
<evidence type="ECO:0000259" key="10">
    <source>
        <dbReference type="Pfam" id="PF13098"/>
    </source>
</evidence>
<dbReference type="eggNOG" id="COG1651">
    <property type="taxonomic scope" value="Bacteria"/>
</dbReference>
<dbReference type="Proteomes" id="UP000006512">
    <property type="component" value="Unassembled WGS sequence"/>
</dbReference>
<proteinExistence type="inferred from homology"/>
<dbReference type="Pfam" id="PF13098">
    <property type="entry name" value="Thioredoxin_2"/>
    <property type="match status" value="1"/>
</dbReference>
<dbReference type="CDD" id="cd03020">
    <property type="entry name" value="DsbA_DsbC_DsbG"/>
    <property type="match status" value="1"/>
</dbReference>
<keyword evidence="8" id="KW-0812">Transmembrane</keyword>
<dbReference type="PANTHER" id="PTHR35272">
    <property type="entry name" value="THIOL:DISULFIDE INTERCHANGE PROTEIN DSBC-RELATED"/>
    <property type="match status" value="1"/>
</dbReference>
<evidence type="ECO:0000259" key="9">
    <source>
        <dbReference type="Pfam" id="PF10411"/>
    </source>
</evidence>
<dbReference type="OrthoDB" id="12976at2"/>
<evidence type="ECO:0000256" key="6">
    <source>
        <dbReference type="ARBA" id="ARBA00023284"/>
    </source>
</evidence>
<evidence type="ECO:0000256" key="1">
    <source>
        <dbReference type="ARBA" id="ARBA00004418"/>
    </source>
</evidence>
<protein>
    <recommendedName>
        <fullName evidence="7">Thiol:disulfide interchange protein</fullName>
    </recommendedName>
</protein>
<keyword evidence="4 7" id="KW-0574">Periplasm</keyword>
<comment type="function">
    <text evidence="7">Required for disulfide bond formation in some periplasmic proteins. Acts by transferring its disulfide bond to other proteins and is reduced in the process.</text>
</comment>
<evidence type="ECO:0000313" key="12">
    <source>
        <dbReference type="Proteomes" id="UP000006512"/>
    </source>
</evidence>
<dbReference type="Gene3D" id="3.10.450.70">
    <property type="entry name" value="Disulphide bond isomerase, DsbC/G, N-terminal"/>
    <property type="match status" value="1"/>
</dbReference>
<comment type="similarity">
    <text evidence="2 7">Belongs to the thioredoxin family. DsbC subfamily.</text>
</comment>
<dbReference type="HOGENOM" id="CLU_083593_1_1_5"/>
<dbReference type="InterPro" id="IPR033954">
    <property type="entry name" value="DiS-bond_Isoase_DsbC/G"/>
</dbReference>
<feature type="domain" description="Disulphide bond isomerase DsbC/G N-terminal" evidence="9">
    <location>
        <begin position="40"/>
        <end position="102"/>
    </location>
</feature>
<keyword evidence="6 7" id="KW-0676">Redox-active center</keyword>
<keyword evidence="8" id="KW-0472">Membrane</keyword>
<keyword evidence="8" id="KW-1133">Transmembrane helix</keyword>
<dbReference type="EMBL" id="GL883076">
    <property type="protein sequence ID" value="EGF93843.1"/>
    <property type="molecule type" value="Genomic_DNA"/>
</dbReference>
<accession>F4QG32</accession>
<dbReference type="Pfam" id="PF10411">
    <property type="entry name" value="DsbC_N"/>
    <property type="match status" value="1"/>
</dbReference>
<comment type="subcellular location">
    <subcellularLocation>
        <location evidence="1 7">Periplasm</location>
    </subcellularLocation>
</comment>
<feature type="domain" description="Thioredoxin-like fold" evidence="10">
    <location>
        <begin position="157"/>
        <end position="270"/>
    </location>
</feature>
<dbReference type="InterPro" id="IPR009094">
    <property type="entry name" value="DiS-bond_isomerase_DsbC/G_N_sf"/>
</dbReference>
<evidence type="ECO:0000256" key="4">
    <source>
        <dbReference type="ARBA" id="ARBA00022764"/>
    </source>
</evidence>